<protein>
    <submittedName>
        <fullName evidence="2">Uncharacterized protein</fullName>
    </submittedName>
</protein>
<feature type="compositionally biased region" description="Basic residues" evidence="1">
    <location>
        <begin position="68"/>
        <end position="80"/>
    </location>
</feature>
<feature type="region of interest" description="Disordered" evidence="1">
    <location>
        <begin position="56"/>
        <end position="80"/>
    </location>
</feature>
<accession>A0A381YV87</accession>
<feature type="compositionally biased region" description="Basic and acidic residues" evidence="1">
    <location>
        <begin position="56"/>
        <end position="67"/>
    </location>
</feature>
<proteinExistence type="predicted"/>
<organism evidence="2">
    <name type="scientific">marine metagenome</name>
    <dbReference type="NCBI Taxonomy" id="408172"/>
    <lineage>
        <taxon>unclassified sequences</taxon>
        <taxon>metagenomes</taxon>
        <taxon>ecological metagenomes</taxon>
    </lineage>
</organism>
<evidence type="ECO:0000256" key="1">
    <source>
        <dbReference type="SAM" id="MobiDB-lite"/>
    </source>
</evidence>
<evidence type="ECO:0000313" key="2">
    <source>
        <dbReference type="EMBL" id="SVA80377.1"/>
    </source>
</evidence>
<reference evidence="2" key="1">
    <citation type="submission" date="2018-05" db="EMBL/GenBank/DDBJ databases">
        <authorList>
            <person name="Lanie J.A."/>
            <person name="Ng W.-L."/>
            <person name="Kazmierczak K.M."/>
            <person name="Andrzejewski T.M."/>
            <person name="Davidsen T.M."/>
            <person name="Wayne K.J."/>
            <person name="Tettelin H."/>
            <person name="Glass J.I."/>
            <person name="Rusch D."/>
            <person name="Podicherti R."/>
            <person name="Tsui H.-C.T."/>
            <person name="Winkler M.E."/>
        </authorList>
    </citation>
    <scope>NUCLEOTIDE SEQUENCE</scope>
</reference>
<dbReference type="AlphaFoldDB" id="A0A381YV87"/>
<name>A0A381YV87_9ZZZZ</name>
<dbReference type="EMBL" id="UINC01019031">
    <property type="protein sequence ID" value="SVA80377.1"/>
    <property type="molecule type" value="Genomic_DNA"/>
</dbReference>
<sequence>MVSGKSTGTPNYDKKRAQKKFVKFEREVFYGNFSGGDSKPTIEQIERRKIREEREQALDARKYERSHRGGYNKTKKGMKP</sequence>
<gene>
    <name evidence="2" type="ORF">METZ01_LOCUS133231</name>
</gene>